<evidence type="ECO:0000313" key="3">
    <source>
        <dbReference type="EMBL" id="KAF9732791.1"/>
    </source>
</evidence>
<keyword evidence="4" id="KW-1185">Reference proteome</keyword>
<dbReference type="AlphaFoldDB" id="A0A9P6KNI9"/>
<proteinExistence type="predicted"/>
<accession>A0A9P6KNI9</accession>
<feature type="region of interest" description="Disordered" evidence="1">
    <location>
        <begin position="58"/>
        <end position="79"/>
    </location>
</feature>
<gene>
    <name evidence="3" type="ORF">PMIN01_09649</name>
</gene>
<dbReference type="Proteomes" id="UP000756921">
    <property type="component" value="Unassembled WGS sequence"/>
</dbReference>
<evidence type="ECO:0000256" key="1">
    <source>
        <dbReference type="SAM" id="MobiDB-lite"/>
    </source>
</evidence>
<organism evidence="3 4">
    <name type="scientific">Paraphaeosphaeria minitans</name>
    <dbReference type="NCBI Taxonomy" id="565426"/>
    <lineage>
        <taxon>Eukaryota</taxon>
        <taxon>Fungi</taxon>
        <taxon>Dikarya</taxon>
        <taxon>Ascomycota</taxon>
        <taxon>Pezizomycotina</taxon>
        <taxon>Dothideomycetes</taxon>
        <taxon>Pleosporomycetidae</taxon>
        <taxon>Pleosporales</taxon>
        <taxon>Massarineae</taxon>
        <taxon>Didymosphaeriaceae</taxon>
        <taxon>Paraphaeosphaeria</taxon>
    </lineage>
</organism>
<name>A0A9P6KNI9_9PLEO</name>
<evidence type="ECO:0000313" key="4">
    <source>
        <dbReference type="Proteomes" id="UP000756921"/>
    </source>
</evidence>
<reference evidence="3" key="1">
    <citation type="journal article" date="2020" name="Mol. Plant Microbe Interact.">
        <title>Genome Sequence of the Biocontrol Agent Coniothyrium minitans strain Conio (IMI 134523).</title>
        <authorList>
            <person name="Patel D."/>
            <person name="Shittu T.A."/>
            <person name="Baroncelli R."/>
            <person name="Muthumeenakshi S."/>
            <person name="Osborne T.H."/>
            <person name="Janganan T.K."/>
            <person name="Sreenivasaprasad S."/>
        </authorList>
    </citation>
    <scope>NUCLEOTIDE SEQUENCE</scope>
    <source>
        <strain evidence="3">Conio</strain>
    </source>
</reference>
<dbReference type="EMBL" id="WJXW01000010">
    <property type="protein sequence ID" value="KAF9732791.1"/>
    <property type="molecule type" value="Genomic_DNA"/>
</dbReference>
<feature type="signal peptide" evidence="2">
    <location>
        <begin position="1"/>
        <end position="16"/>
    </location>
</feature>
<protein>
    <submittedName>
        <fullName evidence="3">Uncharacterized protein</fullName>
    </submittedName>
</protein>
<feature type="chain" id="PRO_5040316134" evidence="2">
    <location>
        <begin position="17"/>
        <end position="94"/>
    </location>
</feature>
<evidence type="ECO:0000256" key="2">
    <source>
        <dbReference type="SAM" id="SignalP"/>
    </source>
</evidence>
<keyword evidence="2" id="KW-0732">Signal</keyword>
<comment type="caution">
    <text evidence="3">The sequence shown here is derived from an EMBL/GenBank/DDBJ whole genome shotgun (WGS) entry which is preliminary data.</text>
</comment>
<sequence length="94" mass="10415">MRSVFIFATFALSVLATPISETNTNKLVPVKSDIESGAIRNEGRRSNNVRSATEAIRHQGPNLETRASRGHKRAAGVAEPIHWRKRAIRTPGPW</sequence>